<evidence type="ECO:0000256" key="1">
    <source>
        <dbReference type="ARBA" id="ARBA00004442"/>
    </source>
</evidence>
<dbReference type="Proteomes" id="UP000540519">
    <property type="component" value="Unassembled WGS sequence"/>
</dbReference>
<dbReference type="Pfam" id="PF14322">
    <property type="entry name" value="SusD-like_3"/>
    <property type="match status" value="1"/>
</dbReference>
<dbReference type="EMBL" id="RCNR01000039">
    <property type="protein sequence ID" value="MUH37400.1"/>
    <property type="molecule type" value="Genomic_DNA"/>
</dbReference>
<keyword evidence="10" id="KW-1185">Reference proteome</keyword>
<keyword evidence="3 6" id="KW-0732">Signal</keyword>
<feature type="signal peptide" evidence="6">
    <location>
        <begin position="1"/>
        <end position="25"/>
    </location>
</feature>
<dbReference type="GO" id="GO:0009279">
    <property type="term" value="C:cell outer membrane"/>
    <property type="evidence" value="ECO:0007669"/>
    <property type="project" value="UniProtKB-SubCell"/>
</dbReference>
<name>A0A7X3D381_9FLAO</name>
<evidence type="ECO:0000256" key="6">
    <source>
        <dbReference type="SAM" id="SignalP"/>
    </source>
</evidence>
<feature type="chain" id="PRO_5030978061" evidence="6">
    <location>
        <begin position="26"/>
        <end position="532"/>
    </location>
</feature>
<dbReference type="PROSITE" id="PS51257">
    <property type="entry name" value="PROKAR_LIPOPROTEIN"/>
    <property type="match status" value="1"/>
</dbReference>
<dbReference type="InterPro" id="IPR033985">
    <property type="entry name" value="SusD-like_N"/>
</dbReference>
<keyword evidence="4" id="KW-0472">Membrane</keyword>
<gene>
    <name evidence="9" type="ORF">D9O36_16225</name>
</gene>
<protein>
    <submittedName>
        <fullName evidence="9">RagB/SusD family nutrient uptake outer membrane protein</fullName>
    </submittedName>
</protein>
<evidence type="ECO:0000256" key="5">
    <source>
        <dbReference type="ARBA" id="ARBA00023237"/>
    </source>
</evidence>
<reference evidence="9 10" key="1">
    <citation type="journal article" date="2019" name="Mar. Drugs">
        <title>Comparative Genomics and CAZyme Genome Repertoires of Marine Zobellia amurskyensis KMM 3526(T) and Zobellia laminariae KMM 3676(T).</title>
        <authorList>
            <person name="Chernysheva N."/>
            <person name="Bystritskaya E."/>
            <person name="Stenkova A."/>
            <person name="Golovkin I."/>
            <person name="Nedashkovskaya O."/>
            <person name="Isaeva M."/>
        </authorList>
    </citation>
    <scope>NUCLEOTIDE SEQUENCE [LARGE SCALE GENOMIC DNA]</scope>
    <source>
        <strain evidence="9 10">KMM 3526</strain>
    </source>
</reference>
<dbReference type="AlphaFoldDB" id="A0A7X3D381"/>
<feature type="domain" description="RagB/SusD" evidence="7">
    <location>
        <begin position="322"/>
        <end position="532"/>
    </location>
</feature>
<evidence type="ECO:0000259" key="7">
    <source>
        <dbReference type="Pfam" id="PF07980"/>
    </source>
</evidence>
<evidence type="ECO:0000313" key="10">
    <source>
        <dbReference type="Proteomes" id="UP000540519"/>
    </source>
</evidence>
<sequence>MKSIYTHQHILKIALATLVVSFALSCDDLVDESPISEINPNGFFRTNKDALGSVIGTYDAMQGAVRLQHFYWGEFRADNYDLNEAANPNNAELANNNVTQGNNQALDWGNWYDMINRANFAISQIPTIPNFDANLLAEAQALRAFAYFQAIRVWGDVPLFIEPTASAEDIEALAKPRADANTILNEVIIPDMLAAEENFTINRLTDPYRFSLTSLWSLQAEVYGYLGNDEAAREALLKVVNSNRFSLTNTPEDWQNLFLNDNGLEGDQAGPLKFQTGPELIMSVNYNITEPAGGGNVNRSGIFSLFFAGVPSYLMSTNLENKWREKFPVDSLEWVTKYPNTEPALAETLIITDENGTERDSLVPIYGDYRFYFSREGGTDLSVREIGEARMAKYNKSNYNVQFDDTDIVLYRYSGTLLYLAELENRLGNDARALELVNEIRTARQLPLVDAMVFGVSVEERELFILDERQLELFGEAHRWWDLIRTGRAIEIMNPILSSSEEGVPLTEERLFLPVFEEHLLENENLEQTPGY</sequence>
<feature type="domain" description="SusD-like N-terminal" evidence="8">
    <location>
        <begin position="68"/>
        <end position="196"/>
    </location>
</feature>
<evidence type="ECO:0000256" key="4">
    <source>
        <dbReference type="ARBA" id="ARBA00023136"/>
    </source>
</evidence>
<accession>A0A7X3D381</accession>
<dbReference type="InterPro" id="IPR011990">
    <property type="entry name" value="TPR-like_helical_dom_sf"/>
</dbReference>
<evidence type="ECO:0000259" key="8">
    <source>
        <dbReference type="Pfam" id="PF14322"/>
    </source>
</evidence>
<evidence type="ECO:0000256" key="2">
    <source>
        <dbReference type="ARBA" id="ARBA00006275"/>
    </source>
</evidence>
<dbReference type="OrthoDB" id="5694214at2"/>
<dbReference type="InterPro" id="IPR012944">
    <property type="entry name" value="SusD_RagB_dom"/>
</dbReference>
<dbReference type="Pfam" id="PF07980">
    <property type="entry name" value="SusD_RagB"/>
    <property type="match status" value="1"/>
</dbReference>
<evidence type="ECO:0000256" key="3">
    <source>
        <dbReference type="ARBA" id="ARBA00022729"/>
    </source>
</evidence>
<comment type="subcellular location">
    <subcellularLocation>
        <location evidence="1">Cell outer membrane</location>
    </subcellularLocation>
</comment>
<keyword evidence="5" id="KW-0998">Cell outer membrane</keyword>
<dbReference type="SUPFAM" id="SSF48452">
    <property type="entry name" value="TPR-like"/>
    <property type="match status" value="1"/>
</dbReference>
<proteinExistence type="inferred from homology"/>
<dbReference type="Gene3D" id="1.25.40.390">
    <property type="match status" value="1"/>
</dbReference>
<organism evidence="9 10">
    <name type="scientific">Zobellia amurskyensis</name>
    <dbReference type="NCBI Taxonomy" id="248905"/>
    <lineage>
        <taxon>Bacteria</taxon>
        <taxon>Pseudomonadati</taxon>
        <taxon>Bacteroidota</taxon>
        <taxon>Flavobacteriia</taxon>
        <taxon>Flavobacteriales</taxon>
        <taxon>Flavobacteriaceae</taxon>
        <taxon>Zobellia</taxon>
    </lineage>
</organism>
<comment type="caution">
    <text evidence="9">The sequence shown here is derived from an EMBL/GenBank/DDBJ whole genome shotgun (WGS) entry which is preliminary data.</text>
</comment>
<dbReference type="RefSeq" id="WP_155600693.1">
    <property type="nucleotide sequence ID" value="NZ_RCNR01000039.1"/>
</dbReference>
<evidence type="ECO:0000313" key="9">
    <source>
        <dbReference type="EMBL" id="MUH37400.1"/>
    </source>
</evidence>
<comment type="similarity">
    <text evidence="2">Belongs to the SusD family.</text>
</comment>